<dbReference type="InterPro" id="IPR007902">
    <property type="entry name" value="Chl4/mis15/CENP-N"/>
</dbReference>
<dbReference type="AlphaFoldDB" id="A0AA39YF36"/>
<evidence type="ECO:0000313" key="3">
    <source>
        <dbReference type="Proteomes" id="UP001174936"/>
    </source>
</evidence>
<dbReference type="Pfam" id="PF05238">
    <property type="entry name" value="CENP-N"/>
    <property type="match status" value="1"/>
</dbReference>
<sequence length="486" mass="53392">MPRISIPTTGRLPSSLRVDPSNPAVSKILNRLSRASLISIALDWLDENDPSLAAPYLRRAEDEDDSEDENDFNVPAQSLGALQELYANLQSRKGSKREVIDRIVEGDWRHGLSLNQLAGADLQYLYDHPLSQRWTAYRIVPLKPVNPDADADDDVTPTEDKQSLSIPRLHPATFLNALQSQVPPDVKAHYTIDRHRTLPLLLLRIFIIDSPYNTSLSLHSSSSSSATTFDTSRTVYIAFPDASPHVFISKPQSLSIAPGTAGAGIGGESKSLRTLIVEGIPKALSRPRQRVTLKATGLVTRNINELLERKGKQRTNAAGGGWGVYADEKVKESPLDMVLPTPPLSEEDGDAEGTRGGKRPLSVVERREERKRKRARLVAKARFGGSGRVEDGKGLERVDVVVEDAFPAAAEEGEGEREEEEDEDEELQPYVRLTFHGSHVFAGIRQLVEHGIIDGERMPGWMTGEEGVSVGAVRNGRIRGYKGSGL</sequence>
<feature type="region of interest" description="Disordered" evidence="1">
    <location>
        <begin position="336"/>
        <end position="367"/>
    </location>
</feature>
<feature type="compositionally biased region" description="Acidic residues" evidence="1">
    <location>
        <begin position="411"/>
        <end position="426"/>
    </location>
</feature>
<reference evidence="2" key="1">
    <citation type="submission" date="2023-06" db="EMBL/GenBank/DDBJ databases">
        <title>Genome-scale phylogeny and comparative genomics of the fungal order Sordariales.</title>
        <authorList>
            <consortium name="Lawrence Berkeley National Laboratory"/>
            <person name="Hensen N."/>
            <person name="Bonometti L."/>
            <person name="Westerberg I."/>
            <person name="Brannstrom I.O."/>
            <person name="Guillou S."/>
            <person name="Cros-Aarteil S."/>
            <person name="Calhoun S."/>
            <person name="Haridas S."/>
            <person name="Kuo A."/>
            <person name="Mondo S."/>
            <person name="Pangilinan J."/>
            <person name="Riley R."/>
            <person name="Labutti K."/>
            <person name="Andreopoulos B."/>
            <person name="Lipzen A."/>
            <person name="Chen C."/>
            <person name="Yanf M."/>
            <person name="Daum C."/>
            <person name="Ng V."/>
            <person name="Clum A."/>
            <person name="Steindorff A."/>
            <person name="Ohm R."/>
            <person name="Martin F."/>
            <person name="Silar P."/>
            <person name="Natvig D."/>
            <person name="Lalanne C."/>
            <person name="Gautier V."/>
            <person name="Ament-Velasquez S.L."/>
            <person name="Kruys A."/>
            <person name="Hutchinson M.I."/>
            <person name="Powell A.J."/>
            <person name="Barry K."/>
            <person name="Miller A.N."/>
            <person name="Grigoriev I.V."/>
            <person name="Debuchy R."/>
            <person name="Gladieux P."/>
            <person name="Thoren M.H."/>
            <person name="Johannesson H."/>
        </authorList>
    </citation>
    <scope>NUCLEOTIDE SEQUENCE</scope>
    <source>
        <strain evidence="2">SMH2532-1</strain>
    </source>
</reference>
<dbReference type="GO" id="GO:0007059">
    <property type="term" value="P:chromosome segregation"/>
    <property type="evidence" value="ECO:0007669"/>
    <property type="project" value="InterPro"/>
</dbReference>
<feature type="region of interest" description="Disordered" evidence="1">
    <location>
        <begin position="407"/>
        <end position="426"/>
    </location>
</feature>
<dbReference type="Gene3D" id="3.10.20.720">
    <property type="match status" value="1"/>
</dbReference>
<keyword evidence="3" id="KW-1185">Reference proteome</keyword>
<organism evidence="2 3">
    <name type="scientific">Cercophora newfieldiana</name>
    <dbReference type="NCBI Taxonomy" id="92897"/>
    <lineage>
        <taxon>Eukaryota</taxon>
        <taxon>Fungi</taxon>
        <taxon>Dikarya</taxon>
        <taxon>Ascomycota</taxon>
        <taxon>Pezizomycotina</taxon>
        <taxon>Sordariomycetes</taxon>
        <taxon>Sordariomycetidae</taxon>
        <taxon>Sordariales</taxon>
        <taxon>Lasiosphaeriaceae</taxon>
        <taxon>Cercophora</taxon>
    </lineage>
</organism>
<proteinExistence type="predicted"/>
<evidence type="ECO:0000256" key="1">
    <source>
        <dbReference type="SAM" id="MobiDB-lite"/>
    </source>
</evidence>
<protein>
    <submittedName>
        <fullName evidence="2">Centromere protein Chl4/mis15/CENP-N</fullName>
    </submittedName>
</protein>
<comment type="caution">
    <text evidence="2">The sequence shown here is derived from an EMBL/GenBank/DDBJ whole genome shotgun (WGS) entry which is preliminary data.</text>
</comment>
<dbReference type="Proteomes" id="UP001174936">
    <property type="component" value="Unassembled WGS sequence"/>
</dbReference>
<dbReference type="EMBL" id="JAULSV010000002">
    <property type="protein sequence ID" value="KAK0651482.1"/>
    <property type="molecule type" value="Genomic_DNA"/>
</dbReference>
<name>A0AA39YF36_9PEZI</name>
<evidence type="ECO:0000313" key="2">
    <source>
        <dbReference type="EMBL" id="KAK0651482.1"/>
    </source>
</evidence>
<gene>
    <name evidence="2" type="ORF">B0T16DRAFT_321649</name>
</gene>
<dbReference type="GO" id="GO:0034080">
    <property type="term" value="P:CENP-A containing chromatin assembly"/>
    <property type="evidence" value="ECO:0007669"/>
    <property type="project" value="InterPro"/>
</dbReference>
<accession>A0AA39YF36</accession>